<organism evidence="1 2">
    <name type="scientific">Durio zibethinus</name>
    <name type="common">Durian</name>
    <dbReference type="NCBI Taxonomy" id="66656"/>
    <lineage>
        <taxon>Eukaryota</taxon>
        <taxon>Viridiplantae</taxon>
        <taxon>Streptophyta</taxon>
        <taxon>Embryophyta</taxon>
        <taxon>Tracheophyta</taxon>
        <taxon>Spermatophyta</taxon>
        <taxon>Magnoliopsida</taxon>
        <taxon>eudicotyledons</taxon>
        <taxon>Gunneridae</taxon>
        <taxon>Pentapetalae</taxon>
        <taxon>rosids</taxon>
        <taxon>malvids</taxon>
        <taxon>Malvales</taxon>
        <taxon>Malvaceae</taxon>
        <taxon>Helicteroideae</taxon>
        <taxon>Durio</taxon>
    </lineage>
</organism>
<proteinExistence type="predicted"/>
<reference evidence="2" key="1">
    <citation type="submission" date="2025-08" db="UniProtKB">
        <authorList>
            <consortium name="RefSeq"/>
        </authorList>
    </citation>
    <scope>IDENTIFICATION</scope>
    <source>
        <tissue evidence="2">Fruit stalk</tissue>
    </source>
</reference>
<protein>
    <submittedName>
        <fullName evidence="2">Transport and Golgi organization 2 homolog</fullName>
    </submittedName>
</protein>
<dbReference type="PANTHER" id="PTHR17985:SF16">
    <property type="entry name" value="TRANSPORT_GOLGI ORGANIZATION-LIKE PROTEIN (DUF833)"/>
    <property type="match status" value="1"/>
</dbReference>
<dbReference type="AlphaFoldDB" id="A0A6P5YU50"/>
<sequence>MCIAVFMWETNPLYPFLLFLNRDEYHSRLTEPLGWWEGGDILGGRDGQAGGTWLASSRDGRVAFITNVRELQSIPEAKSRGHLPVRFLQSKKKPIEFAEEVVNEADQYNGFNLIVIDICSKSMIYVTNRPKENGNFITEVSPGIHVLSNASLDSPWLKAQRLDRKFKEVMDIYNKDELPLKEMVAELMMDTTKDDLSMLPRIYPPEIEYHLSAIYIGFIRPQGRYGTRNQSALSVKSNGKVCFFERYLDMDIWKEQTITYQFEITK</sequence>
<gene>
    <name evidence="2" type="primary">LOC111295006</name>
</gene>
<keyword evidence="1" id="KW-1185">Reference proteome</keyword>
<dbReference type="Pfam" id="PF05742">
    <property type="entry name" value="TANGO2"/>
    <property type="match status" value="1"/>
</dbReference>
<dbReference type="OrthoDB" id="191601at2759"/>
<accession>A0A6P5YU50</accession>
<dbReference type="GeneID" id="111295006"/>
<dbReference type="KEGG" id="dzi:111295006"/>
<evidence type="ECO:0000313" key="1">
    <source>
        <dbReference type="Proteomes" id="UP000515121"/>
    </source>
</evidence>
<evidence type="ECO:0000313" key="2">
    <source>
        <dbReference type="RefSeq" id="XP_022744078.1"/>
    </source>
</evidence>
<name>A0A6P5YU50_DURZI</name>
<dbReference type="Proteomes" id="UP000515121">
    <property type="component" value="Unplaced"/>
</dbReference>
<dbReference type="RefSeq" id="XP_022744078.1">
    <property type="nucleotide sequence ID" value="XM_022888343.1"/>
</dbReference>
<dbReference type="PANTHER" id="PTHR17985">
    <property type="entry name" value="SER/THR-RICH PROTEIN T10 IN DGCR REGION"/>
    <property type="match status" value="1"/>
</dbReference>
<dbReference type="InterPro" id="IPR008551">
    <property type="entry name" value="TANGO2"/>
</dbReference>